<evidence type="ECO:0000313" key="6">
    <source>
        <dbReference type="EMBL" id="GLQ11453.1"/>
    </source>
</evidence>
<evidence type="ECO:0000313" key="7">
    <source>
        <dbReference type="Proteomes" id="UP001161406"/>
    </source>
</evidence>
<dbReference type="Proteomes" id="UP001161406">
    <property type="component" value="Unassembled WGS sequence"/>
</dbReference>
<dbReference type="InterPro" id="IPR000053">
    <property type="entry name" value="Thymidine/pyrmidine_PPase"/>
</dbReference>
<dbReference type="PANTHER" id="PTHR10515">
    <property type="entry name" value="THYMIDINE PHOSPHORYLASE"/>
    <property type="match status" value="1"/>
</dbReference>
<reference evidence="6" key="1">
    <citation type="journal article" date="2014" name="Int. J. Syst. Evol. Microbiol.">
        <title>Complete genome of a new Firmicutes species belonging to the dominant human colonic microbiota ('Ruminococcus bicirculans') reveals two chromosomes and a selective capacity to utilize plant glucans.</title>
        <authorList>
            <consortium name="NISC Comparative Sequencing Program"/>
            <person name="Wegmann U."/>
            <person name="Louis P."/>
            <person name="Goesmann A."/>
            <person name="Henrissat B."/>
            <person name="Duncan S.H."/>
            <person name="Flint H.J."/>
        </authorList>
    </citation>
    <scope>NUCLEOTIDE SEQUENCE</scope>
    <source>
        <strain evidence="6">NBRC 103855</strain>
    </source>
</reference>
<sequence>MEQVEFDRWIDAALVDGLSDAEVADLALALARSGDQFRAAANTADLASTGGPGSLSTLIAPLALVSAGKRVPKLGVPGRPAGGVDVLAQIPGYAVSMDDDQARKVILNCGYVHLVAGGRYAPADARMFARRQERGAQANPALAIASLLSKKLAMGIEAVGLEVRVGPHGNFGSDLVSARDNAQRFCRIARACSIDAVCFLTPGSLPQQPYIGRGEALLAMSLLLSSDAGDWLARHERDCLAWSQKIAGGSVATRTQLRQAFVENVVAQGGSMGGLEDKVVSVAASHSRSVHAQSDGWIRYDLGGIRSAILSARGNDEDGRFLDTAGVILLAESGSWVKAGAPIASVRCEEETWDSFSAGLSSSMALCAEPWEKSGSGPVEVVRV</sequence>
<evidence type="ECO:0000256" key="1">
    <source>
        <dbReference type="ARBA" id="ARBA00011892"/>
    </source>
</evidence>
<evidence type="ECO:0000256" key="4">
    <source>
        <dbReference type="ARBA" id="ARBA00048550"/>
    </source>
</evidence>
<evidence type="ECO:0000259" key="5">
    <source>
        <dbReference type="Pfam" id="PF00591"/>
    </source>
</evidence>
<comment type="caution">
    <text evidence="6">The sequence shown here is derived from an EMBL/GenBank/DDBJ whole genome shotgun (WGS) entry which is preliminary data.</text>
</comment>
<dbReference type="InterPro" id="IPR035902">
    <property type="entry name" value="Nuc_phospho_transferase"/>
</dbReference>
<protein>
    <recommendedName>
        <fullName evidence="1">thymidine phosphorylase</fullName>
        <ecNumber evidence="1">2.4.2.4</ecNumber>
    </recommendedName>
</protein>
<dbReference type="EC" id="2.4.2.4" evidence="1"/>
<gene>
    <name evidence="6" type="primary">deoA_2</name>
    <name evidence="6" type="ORF">GCM10007913_33850</name>
</gene>
<accession>A0ABQ5UHB7</accession>
<dbReference type="PANTHER" id="PTHR10515:SF0">
    <property type="entry name" value="THYMIDINE PHOSPHORYLASE"/>
    <property type="match status" value="1"/>
</dbReference>
<comment type="catalytic activity">
    <reaction evidence="4">
        <text>thymidine + phosphate = 2-deoxy-alpha-D-ribose 1-phosphate + thymine</text>
        <dbReference type="Rhea" id="RHEA:16037"/>
        <dbReference type="ChEBI" id="CHEBI:17748"/>
        <dbReference type="ChEBI" id="CHEBI:17821"/>
        <dbReference type="ChEBI" id="CHEBI:43474"/>
        <dbReference type="ChEBI" id="CHEBI:57259"/>
        <dbReference type="EC" id="2.4.2.4"/>
    </reaction>
</comment>
<dbReference type="InterPro" id="IPR000312">
    <property type="entry name" value="Glycosyl_Trfase_fam3"/>
</dbReference>
<keyword evidence="7" id="KW-1185">Reference proteome</keyword>
<name>A0ABQ5UHB7_9HYPH</name>
<proteinExistence type="predicted"/>
<evidence type="ECO:0000256" key="3">
    <source>
        <dbReference type="ARBA" id="ARBA00022679"/>
    </source>
</evidence>
<dbReference type="EMBL" id="BSNG01000001">
    <property type="protein sequence ID" value="GLQ11453.1"/>
    <property type="molecule type" value="Genomic_DNA"/>
</dbReference>
<keyword evidence="3" id="KW-0808">Transferase</keyword>
<dbReference type="SUPFAM" id="SSF52418">
    <property type="entry name" value="Nucleoside phosphorylase/phosphoribosyltransferase catalytic domain"/>
    <property type="match status" value="1"/>
</dbReference>
<dbReference type="RefSeq" id="WP_284392744.1">
    <property type="nucleotide sequence ID" value="NZ_BSNG01000001.1"/>
</dbReference>
<keyword evidence="2" id="KW-0328">Glycosyltransferase</keyword>
<evidence type="ECO:0000256" key="2">
    <source>
        <dbReference type="ARBA" id="ARBA00022676"/>
    </source>
</evidence>
<organism evidence="6 7">
    <name type="scientific">Devosia yakushimensis</name>
    <dbReference type="NCBI Taxonomy" id="470028"/>
    <lineage>
        <taxon>Bacteria</taxon>
        <taxon>Pseudomonadati</taxon>
        <taxon>Pseudomonadota</taxon>
        <taxon>Alphaproteobacteria</taxon>
        <taxon>Hyphomicrobiales</taxon>
        <taxon>Devosiaceae</taxon>
        <taxon>Devosia</taxon>
    </lineage>
</organism>
<dbReference type="Gene3D" id="3.40.1030.10">
    <property type="entry name" value="Nucleoside phosphorylase/phosphoribosyltransferase catalytic domain"/>
    <property type="match status" value="1"/>
</dbReference>
<feature type="domain" description="Glycosyl transferase family 3" evidence="5">
    <location>
        <begin position="42"/>
        <end position="132"/>
    </location>
</feature>
<reference evidence="6" key="2">
    <citation type="submission" date="2023-01" db="EMBL/GenBank/DDBJ databases">
        <title>Draft genome sequence of Devosia yakushimensis strain NBRC 103855.</title>
        <authorList>
            <person name="Sun Q."/>
            <person name="Mori K."/>
        </authorList>
    </citation>
    <scope>NUCLEOTIDE SEQUENCE</scope>
    <source>
        <strain evidence="6">NBRC 103855</strain>
    </source>
</reference>
<dbReference type="Pfam" id="PF00591">
    <property type="entry name" value="Glycos_transf_3"/>
    <property type="match status" value="1"/>
</dbReference>